<dbReference type="AlphaFoldDB" id="A0A1T3CV24"/>
<evidence type="ECO:0000256" key="1">
    <source>
        <dbReference type="SAM" id="SignalP"/>
    </source>
</evidence>
<proteinExistence type="predicted"/>
<evidence type="ECO:0000313" key="2">
    <source>
        <dbReference type="EMBL" id="OPB44934.1"/>
    </source>
</evidence>
<organism evidence="2 3">
    <name type="scientific">Trichoderma guizhouense</name>
    <dbReference type="NCBI Taxonomy" id="1491466"/>
    <lineage>
        <taxon>Eukaryota</taxon>
        <taxon>Fungi</taxon>
        <taxon>Dikarya</taxon>
        <taxon>Ascomycota</taxon>
        <taxon>Pezizomycotina</taxon>
        <taxon>Sordariomycetes</taxon>
        <taxon>Hypocreomycetidae</taxon>
        <taxon>Hypocreales</taxon>
        <taxon>Hypocreaceae</taxon>
        <taxon>Trichoderma</taxon>
    </lineage>
</organism>
<gene>
    <name evidence="2" type="ORF">A0O28_0090720</name>
</gene>
<reference evidence="2 3" key="1">
    <citation type="submission" date="2016-04" db="EMBL/GenBank/DDBJ databases">
        <title>Multiple horizontal gene transfer events from other fungi enriched the ability of the initially mycotrophic fungus Trichoderma (Ascomycota) to feed on dead plant biomass.</title>
        <authorList>
            <person name="Atanasova L."/>
            <person name="Chenthamara K."/>
            <person name="Zhang J."/>
            <person name="Grujic M."/>
            <person name="Henrissat B."/>
            <person name="Kuo A."/>
            <person name="Aertz A."/>
            <person name="Salamov A."/>
            <person name="Lipzen A."/>
            <person name="Labutti K."/>
            <person name="Barry K."/>
            <person name="Miao Y."/>
            <person name="Rahimi M.J."/>
            <person name="Shen Q."/>
            <person name="Grigoriev I.V."/>
            <person name="Kubicek C.P."/>
            <person name="Druzhinina I.S."/>
        </authorList>
    </citation>
    <scope>NUCLEOTIDE SEQUENCE [LARGE SCALE GENOMIC DNA]</scope>
    <source>
        <strain evidence="2 3">NJAU 4742</strain>
    </source>
</reference>
<accession>A0A1T3CV24</accession>
<dbReference type="OrthoDB" id="4892971at2759"/>
<keyword evidence="3" id="KW-1185">Reference proteome</keyword>
<feature type="signal peptide" evidence="1">
    <location>
        <begin position="1"/>
        <end position="23"/>
    </location>
</feature>
<protein>
    <recommendedName>
        <fullName evidence="4">ABM domain-containing protein</fullName>
    </recommendedName>
</protein>
<evidence type="ECO:0000313" key="3">
    <source>
        <dbReference type="Proteomes" id="UP000191004"/>
    </source>
</evidence>
<evidence type="ECO:0008006" key="4">
    <source>
        <dbReference type="Google" id="ProtNLM"/>
    </source>
</evidence>
<name>A0A1T3CV24_9HYPO</name>
<dbReference type="PANTHER" id="PTHR40260">
    <property type="entry name" value="BLR8190 PROTEIN"/>
    <property type="match status" value="1"/>
</dbReference>
<dbReference type="Gene3D" id="3.30.70.100">
    <property type="match status" value="1"/>
</dbReference>
<dbReference type="SUPFAM" id="SSF54909">
    <property type="entry name" value="Dimeric alpha+beta barrel"/>
    <property type="match status" value="1"/>
</dbReference>
<feature type="chain" id="PRO_5012006943" description="ABM domain-containing protein" evidence="1">
    <location>
        <begin position="24"/>
        <end position="138"/>
    </location>
</feature>
<dbReference type="InterPro" id="IPR011008">
    <property type="entry name" value="Dimeric_a/b-barrel"/>
</dbReference>
<dbReference type="EMBL" id="LVVK01000006">
    <property type="protein sequence ID" value="OPB44934.1"/>
    <property type="molecule type" value="Genomic_DNA"/>
</dbReference>
<keyword evidence="1" id="KW-0732">Signal</keyword>
<comment type="caution">
    <text evidence="2">The sequence shown here is derived from an EMBL/GenBank/DDBJ whole genome shotgun (WGS) entry which is preliminary data.</text>
</comment>
<sequence length="138" mass="15645">MQFQTLASLLFTTASVFSQSAKAQDTSCPPIGWFSMAYYANIHNATYDSTFDMDFYSQQQMPWVYSLYKPYGMKGYTINTLESDAPWSVVTFFYFDNAEQFDAALAAHEDEILARVPLFSSEYPSRFVGDVVSTTFSA</sequence>
<dbReference type="PANTHER" id="PTHR40260:SF2">
    <property type="entry name" value="BLR8190 PROTEIN"/>
    <property type="match status" value="1"/>
</dbReference>
<dbReference type="Proteomes" id="UP000191004">
    <property type="component" value="Unassembled WGS sequence"/>
</dbReference>